<keyword evidence="2" id="KW-1185">Reference proteome</keyword>
<accession>A0ABT5G3L0</accession>
<comment type="caution">
    <text evidence="1">The sequence shown here is derived from an EMBL/GenBank/DDBJ whole genome shotgun (WGS) entry which is preliminary data.</text>
</comment>
<dbReference type="EMBL" id="JAQOSK010000016">
    <property type="protein sequence ID" value="MDC2959275.1"/>
    <property type="molecule type" value="Genomic_DNA"/>
</dbReference>
<dbReference type="Proteomes" id="UP001221328">
    <property type="component" value="Unassembled WGS sequence"/>
</dbReference>
<organism evidence="1 2">
    <name type="scientific">Streptomyces gilvifuscus</name>
    <dbReference type="NCBI Taxonomy" id="1550617"/>
    <lineage>
        <taxon>Bacteria</taxon>
        <taxon>Bacillati</taxon>
        <taxon>Actinomycetota</taxon>
        <taxon>Actinomycetes</taxon>
        <taxon>Kitasatosporales</taxon>
        <taxon>Streptomycetaceae</taxon>
        <taxon>Streptomyces</taxon>
    </lineage>
</organism>
<sequence>MWLVLCDDGDEAARWAYEGLRERGLAPLEFVLGRHLVHAPRSAHRVETGGADFEVALPDGRTLVSGAVEGVLNRLDWAPVGDIFFATAADTLYAREELSALVLSWLESIVPVMVNRPSPYGLSGAWRSAAEWAVLAARAGLPVAPVRLGEDGVTGADTDVVVLGEQVFGDAGGAAGPLAPACVRLARAAGAELLGVNVRAGGGAGPRFAGASVLPDLRIGGDTLLDALHRRLTGRPPALAA</sequence>
<evidence type="ECO:0000313" key="2">
    <source>
        <dbReference type="Proteomes" id="UP001221328"/>
    </source>
</evidence>
<gene>
    <name evidence="1" type="ORF">PO587_33065</name>
</gene>
<name>A0ABT5G3L0_9ACTN</name>
<protein>
    <submittedName>
        <fullName evidence="1">Uncharacterized protein</fullName>
    </submittedName>
</protein>
<reference evidence="1 2" key="1">
    <citation type="journal article" date="2015" name="Int. J. Syst. Evol. Microbiol.">
        <title>Streptomyces gilvifuscus sp. nov., an actinomycete that produces antibacterial compounds isolated from soil.</title>
        <authorList>
            <person name="Nguyen T.M."/>
            <person name="Kim J."/>
        </authorList>
    </citation>
    <scope>NUCLEOTIDE SEQUENCE [LARGE SCALE GENOMIC DNA]</scope>
    <source>
        <strain evidence="1 2">T113</strain>
    </source>
</reference>
<proteinExistence type="predicted"/>
<dbReference type="RefSeq" id="WP_272177730.1">
    <property type="nucleotide sequence ID" value="NZ_JAQOSK010000016.1"/>
</dbReference>
<evidence type="ECO:0000313" key="1">
    <source>
        <dbReference type="EMBL" id="MDC2959275.1"/>
    </source>
</evidence>